<sequence length="210" mass="21693">MVILHSDVTLAHRCKGLCSGVARQYVLAGDTCDEEHSSEPTAPRHSISRPCLINLQLSDVSPSGESCQSLFEESVSNRRAARKHSSSQITVLAAQSARQSVSAASSAAPAPQTALAAAPSCKGAPPHNRAVSQHKVLTPATNPLREYNPSTLSTVLVSSHVPANSPTDGARVAVAANSVCSSNGCAHKAAHPAHQHAATAQPRGPTHADV</sequence>
<dbReference type="Proteomes" id="UP000648187">
    <property type="component" value="Unassembled WGS sequence"/>
</dbReference>
<keyword evidence="3" id="KW-1185">Reference proteome</keyword>
<organism evidence="2 3">
    <name type="scientific">Spodoptera exigua</name>
    <name type="common">Beet armyworm</name>
    <name type="synonym">Noctua fulgens</name>
    <dbReference type="NCBI Taxonomy" id="7107"/>
    <lineage>
        <taxon>Eukaryota</taxon>
        <taxon>Metazoa</taxon>
        <taxon>Ecdysozoa</taxon>
        <taxon>Arthropoda</taxon>
        <taxon>Hexapoda</taxon>
        <taxon>Insecta</taxon>
        <taxon>Pterygota</taxon>
        <taxon>Neoptera</taxon>
        <taxon>Endopterygota</taxon>
        <taxon>Lepidoptera</taxon>
        <taxon>Glossata</taxon>
        <taxon>Ditrysia</taxon>
        <taxon>Noctuoidea</taxon>
        <taxon>Noctuidae</taxon>
        <taxon>Amphipyrinae</taxon>
        <taxon>Spodoptera</taxon>
    </lineage>
</organism>
<dbReference type="AlphaFoldDB" id="A0A835L440"/>
<proteinExistence type="predicted"/>
<gene>
    <name evidence="2" type="ORF">HW555_011946</name>
</gene>
<accession>A0A835L440</accession>
<evidence type="ECO:0000313" key="2">
    <source>
        <dbReference type="EMBL" id="KAF9408336.1"/>
    </source>
</evidence>
<protein>
    <submittedName>
        <fullName evidence="2">Uncharacterized protein</fullName>
    </submittedName>
</protein>
<evidence type="ECO:0000313" key="3">
    <source>
        <dbReference type="Proteomes" id="UP000648187"/>
    </source>
</evidence>
<evidence type="ECO:0000256" key="1">
    <source>
        <dbReference type="SAM" id="MobiDB-lite"/>
    </source>
</evidence>
<feature type="region of interest" description="Disordered" evidence="1">
    <location>
        <begin position="191"/>
        <end position="210"/>
    </location>
</feature>
<comment type="caution">
    <text evidence="2">The sequence shown here is derived from an EMBL/GenBank/DDBJ whole genome shotgun (WGS) entry which is preliminary data.</text>
</comment>
<reference evidence="2" key="1">
    <citation type="submission" date="2020-08" db="EMBL/GenBank/DDBJ databases">
        <title>Spodoptera exigua strain:BAW_Kor-Di-RS1 Genome sequencing and assembly.</title>
        <authorList>
            <person name="Kim J."/>
            <person name="Nam H.Y."/>
            <person name="Kwon M."/>
            <person name="Choi J.H."/>
            <person name="Cho S.R."/>
            <person name="Kim G.-H."/>
        </authorList>
    </citation>
    <scope>NUCLEOTIDE SEQUENCE</scope>
    <source>
        <strain evidence="2">BAW_Kor-Di-RS1</strain>
        <tissue evidence="2">Whole-body</tissue>
    </source>
</reference>
<name>A0A835L440_SPOEX</name>
<dbReference type="EMBL" id="JACKWZ010000390">
    <property type="protein sequence ID" value="KAF9408336.1"/>
    <property type="molecule type" value="Genomic_DNA"/>
</dbReference>